<dbReference type="Proteomes" id="UP000607653">
    <property type="component" value="Unassembled WGS sequence"/>
</dbReference>
<comment type="caution">
    <text evidence="1">The sequence shown here is derived from an EMBL/GenBank/DDBJ whole genome shotgun (WGS) entry which is preliminary data.</text>
</comment>
<dbReference type="EMBL" id="DUZY01000005">
    <property type="protein sequence ID" value="DAD38679.1"/>
    <property type="molecule type" value="Genomic_DNA"/>
</dbReference>
<proteinExistence type="predicted"/>
<protein>
    <submittedName>
        <fullName evidence="1">Uncharacterized protein</fullName>
    </submittedName>
</protein>
<evidence type="ECO:0000313" key="2">
    <source>
        <dbReference type="Proteomes" id="UP000607653"/>
    </source>
</evidence>
<accession>A0A822Z5M2</accession>
<sequence length="24" mass="2648">MTVSLRALTPHTQRPPVVPISLSF</sequence>
<keyword evidence="2" id="KW-1185">Reference proteome</keyword>
<dbReference type="AlphaFoldDB" id="A0A822Z5M2"/>
<evidence type="ECO:0000313" key="1">
    <source>
        <dbReference type="EMBL" id="DAD38679.1"/>
    </source>
</evidence>
<name>A0A822Z5M2_NELNU</name>
<gene>
    <name evidence="1" type="ORF">HUJ06_013001</name>
</gene>
<organism evidence="1 2">
    <name type="scientific">Nelumbo nucifera</name>
    <name type="common">Sacred lotus</name>
    <dbReference type="NCBI Taxonomy" id="4432"/>
    <lineage>
        <taxon>Eukaryota</taxon>
        <taxon>Viridiplantae</taxon>
        <taxon>Streptophyta</taxon>
        <taxon>Embryophyta</taxon>
        <taxon>Tracheophyta</taxon>
        <taxon>Spermatophyta</taxon>
        <taxon>Magnoliopsida</taxon>
        <taxon>Proteales</taxon>
        <taxon>Nelumbonaceae</taxon>
        <taxon>Nelumbo</taxon>
    </lineage>
</organism>
<reference evidence="1 2" key="1">
    <citation type="journal article" date="2020" name="Mol. Biol. Evol.">
        <title>Distinct Expression and Methylation Patterns for Genes with Different Fates following a Single Whole-Genome Duplication in Flowering Plants.</title>
        <authorList>
            <person name="Shi T."/>
            <person name="Rahmani R.S."/>
            <person name="Gugger P.F."/>
            <person name="Wang M."/>
            <person name="Li H."/>
            <person name="Zhang Y."/>
            <person name="Li Z."/>
            <person name="Wang Q."/>
            <person name="Van de Peer Y."/>
            <person name="Marchal K."/>
            <person name="Chen J."/>
        </authorList>
    </citation>
    <scope>NUCLEOTIDE SEQUENCE [LARGE SCALE GENOMIC DNA]</scope>
    <source>
        <tissue evidence="1">Leaf</tissue>
    </source>
</reference>